<name>A0A4T1ZSP0_9PSED</name>
<dbReference type="AlphaFoldDB" id="A0A4T1ZSP0"/>
<accession>A0A4T1ZSP0</accession>
<evidence type="ECO:0000313" key="3">
    <source>
        <dbReference type="Proteomes" id="UP000307541"/>
    </source>
</evidence>
<dbReference type="OrthoDB" id="7007897at2"/>
<evidence type="ECO:0000256" key="1">
    <source>
        <dbReference type="SAM" id="SignalP"/>
    </source>
</evidence>
<keyword evidence="1" id="KW-0732">Signal</keyword>
<evidence type="ECO:0000313" key="2">
    <source>
        <dbReference type="EMBL" id="TIH07007.1"/>
    </source>
</evidence>
<feature type="chain" id="PRO_5020270086" evidence="1">
    <location>
        <begin position="19"/>
        <end position="347"/>
    </location>
</feature>
<feature type="signal peptide" evidence="1">
    <location>
        <begin position="1"/>
        <end position="18"/>
    </location>
</feature>
<keyword evidence="3" id="KW-1185">Reference proteome</keyword>
<organism evidence="2 3">
    <name type="scientific">Pseudomonas leptonychotis</name>
    <dbReference type="NCBI Taxonomy" id="2448482"/>
    <lineage>
        <taxon>Bacteria</taxon>
        <taxon>Pseudomonadati</taxon>
        <taxon>Pseudomonadota</taxon>
        <taxon>Gammaproteobacteria</taxon>
        <taxon>Pseudomonadales</taxon>
        <taxon>Pseudomonadaceae</taxon>
        <taxon>Pseudomonas</taxon>
    </lineage>
</organism>
<sequence length="347" mass="36678">MRRLSVVGAMLLSAAAQAELQALDDQELSAVQGAGFGFVLDGILMDASGAVITINDINNASGQNVPIAVKEFYLGATGSNKGANLNPVNIGRLDHPFEITLAKGESLRTLRDDGQWVQTTPSNISVLEFKFPERLTGAGGQACISGYAAAGSNCSSRASERVDLGIRFDFQVAAGRTDIINLDFSELVMDGSYLRLWGDDPRGQLVGEARVNIFAKSLQLMSCAAGTANCTTAQEQTARTLTLSNAYANISLGYGKSQPLLFDVSSNGQFVLELPNPVTRAANGSARPLAARNAIASDFYANAPRTNIVIDNLKAGTGSFSTGGYNFGYNAIQGLSINYLKVTSRDL</sequence>
<reference evidence="2 3" key="1">
    <citation type="submission" date="2018-10" db="EMBL/GenBank/DDBJ databases">
        <title>Pseudomonas leptonychotis sp. nov., isolated from Weddell seals in Antarctica.</title>
        <authorList>
            <person name="Novakova D."/>
            <person name="Svec P."/>
            <person name="Kralova S."/>
            <person name="Kristofova L."/>
            <person name="Zeman M."/>
            <person name="Pantucek R."/>
            <person name="Maslanova I."/>
            <person name="Sedlacek I."/>
        </authorList>
    </citation>
    <scope>NUCLEOTIDE SEQUENCE [LARGE SCALE GENOMIC DNA]</scope>
    <source>
        <strain evidence="2 3">CCM 8849</strain>
    </source>
</reference>
<dbReference type="RefSeq" id="WP_136665619.1">
    <property type="nucleotide sequence ID" value="NZ_RFLV01000004.1"/>
</dbReference>
<gene>
    <name evidence="2" type="ORF">D8779_16765</name>
</gene>
<dbReference type="EMBL" id="RFLV01000004">
    <property type="protein sequence ID" value="TIH07007.1"/>
    <property type="molecule type" value="Genomic_DNA"/>
</dbReference>
<comment type="caution">
    <text evidence="2">The sequence shown here is derived from an EMBL/GenBank/DDBJ whole genome shotgun (WGS) entry which is preliminary data.</text>
</comment>
<dbReference type="Proteomes" id="UP000307541">
    <property type="component" value="Unassembled WGS sequence"/>
</dbReference>
<proteinExistence type="predicted"/>
<protein>
    <submittedName>
        <fullName evidence="2">Uncharacterized protein</fullName>
    </submittedName>
</protein>